<dbReference type="EMBL" id="BOOY01000031">
    <property type="protein sequence ID" value="GIJ05103.1"/>
    <property type="molecule type" value="Genomic_DNA"/>
</dbReference>
<name>A0A8J3YAU1_9ACTN</name>
<sequence>MAFMAPAAIDAMPGDRIGIRRPLVPVADTRSRGKADLPLNDATPRSEVDPDTGSPGATT</sequence>
<evidence type="ECO:0000313" key="3">
    <source>
        <dbReference type="Proteomes" id="UP000652013"/>
    </source>
</evidence>
<protein>
    <submittedName>
        <fullName evidence="2">Uncharacterized protein</fullName>
    </submittedName>
</protein>
<dbReference type="Proteomes" id="UP000652013">
    <property type="component" value="Unassembled WGS sequence"/>
</dbReference>
<comment type="caution">
    <text evidence="2">The sequence shown here is derived from an EMBL/GenBank/DDBJ whole genome shotgun (WGS) entry which is preliminary data.</text>
</comment>
<accession>A0A8J3YAU1</accession>
<keyword evidence="3" id="KW-1185">Reference proteome</keyword>
<gene>
    <name evidence="2" type="ORF">Sya03_44550</name>
</gene>
<reference evidence="2" key="1">
    <citation type="submission" date="2021-01" db="EMBL/GenBank/DDBJ databases">
        <title>Whole genome shotgun sequence of Spirilliplanes yamanashiensis NBRC 15828.</title>
        <authorList>
            <person name="Komaki H."/>
            <person name="Tamura T."/>
        </authorList>
    </citation>
    <scope>NUCLEOTIDE SEQUENCE</scope>
    <source>
        <strain evidence="2">NBRC 15828</strain>
    </source>
</reference>
<proteinExistence type="predicted"/>
<evidence type="ECO:0000256" key="1">
    <source>
        <dbReference type="SAM" id="MobiDB-lite"/>
    </source>
</evidence>
<dbReference type="InterPro" id="IPR032466">
    <property type="entry name" value="Metal_Hydrolase"/>
</dbReference>
<organism evidence="2 3">
    <name type="scientific">Spirilliplanes yamanashiensis</name>
    <dbReference type="NCBI Taxonomy" id="42233"/>
    <lineage>
        <taxon>Bacteria</taxon>
        <taxon>Bacillati</taxon>
        <taxon>Actinomycetota</taxon>
        <taxon>Actinomycetes</taxon>
        <taxon>Micromonosporales</taxon>
        <taxon>Micromonosporaceae</taxon>
        <taxon>Spirilliplanes</taxon>
    </lineage>
</organism>
<feature type="region of interest" description="Disordered" evidence="1">
    <location>
        <begin position="26"/>
        <end position="59"/>
    </location>
</feature>
<dbReference type="SUPFAM" id="SSF51556">
    <property type="entry name" value="Metallo-dependent hydrolases"/>
    <property type="match status" value="1"/>
</dbReference>
<dbReference type="AlphaFoldDB" id="A0A8J3YAU1"/>
<dbReference type="Gene3D" id="3.20.20.140">
    <property type="entry name" value="Metal-dependent hydrolases"/>
    <property type="match status" value="1"/>
</dbReference>
<evidence type="ECO:0000313" key="2">
    <source>
        <dbReference type="EMBL" id="GIJ05103.1"/>
    </source>
</evidence>